<dbReference type="RefSeq" id="WP_381031565.1">
    <property type="nucleotide sequence ID" value="NZ_JBHSNY010000024.1"/>
</dbReference>
<keyword evidence="3" id="KW-1185">Reference proteome</keyword>
<dbReference type="EMBL" id="JBHSNY010000024">
    <property type="protein sequence ID" value="MFC5639505.1"/>
    <property type="molecule type" value="Genomic_DNA"/>
</dbReference>
<accession>A0ABW0V4V8</accession>
<organism evidence="2 3">
    <name type="scientific">Streptomyces bullii</name>
    <dbReference type="NCBI Taxonomy" id="349910"/>
    <lineage>
        <taxon>Bacteria</taxon>
        <taxon>Bacillati</taxon>
        <taxon>Actinomycetota</taxon>
        <taxon>Actinomycetes</taxon>
        <taxon>Kitasatosporales</taxon>
        <taxon>Streptomycetaceae</taxon>
        <taxon>Streptomyces</taxon>
    </lineage>
</organism>
<evidence type="ECO:0000313" key="3">
    <source>
        <dbReference type="Proteomes" id="UP001596154"/>
    </source>
</evidence>
<evidence type="ECO:0000256" key="1">
    <source>
        <dbReference type="SAM" id="MobiDB-lite"/>
    </source>
</evidence>
<name>A0ABW0V4V8_9ACTN</name>
<evidence type="ECO:0000313" key="2">
    <source>
        <dbReference type="EMBL" id="MFC5639505.1"/>
    </source>
</evidence>
<comment type="caution">
    <text evidence="2">The sequence shown here is derived from an EMBL/GenBank/DDBJ whole genome shotgun (WGS) entry which is preliminary data.</text>
</comment>
<feature type="region of interest" description="Disordered" evidence="1">
    <location>
        <begin position="78"/>
        <end position="136"/>
    </location>
</feature>
<feature type="compositionally biased region" description="Basic and acidic residues" evidence="1">
    <location>
        <begin position="100"/>
        <end position="121"/>
    </location>
</feature>
<dbReference type="Proteomes" id="UP001596154">
    <property type="component" value="Unassembled WGS sequence"/>
</dbReference>
<gene>
    <name evidence="2" type="ORF">ACFPZJ_38470</name>
</gene>
<protein>
    <submittedName>
        <fullName evidence="2">Uncharacterized protein</fullName>
    </submittedName>
</protein>
<sequence length="158" mass="16967">MPNVRGAHHHPRSRCTAVVPAYTAVQTSDEDSPTGPELAREHNGLVRVTDGAITVMTGTALTGANAGPATCVETSRRQIEAGAGDADAVTSGPRPGRGRRPNEAARTGDESFRSMAKHSDFCPRSAASHPHFRPRRATRQWWRALVTACRNHLGIDQP</sequence>
<reference evidence="3" key="1">
    <citation type="journal article" date="2019" name="Int. J. Syst. Evol. Microbiol.">
        <title>The Global Catalogue of Microorganisms (GCM) 10K type strain sequencing project: providing services to taxonomists for standard genome sequencing and annotation.</title>
        <authorList>
            <consortium name="The Broad Institute Genomics Platform"/>
            <consortium name="The Broad Institute Genome Sequencing Center for Infectious Disease"/>
            <person name="Wu L."/>
            <person name="Ma J."/>
        </authorList>
    </citation>
    <scope>NUCLEOTIDE SEQUENCE [LARGE SCALE GENOMIC DNA]</scope>
    <source>
        <strain evidence="3">CGMCC 4.7248</strain>
    </source>
</reference>
<proteinExistence type="predicted"/>